<protein>
    <submittedName>
        <fullName evidence="3">Uncharacterized protein</fullName>
    </submittedName>
</protein>
<dbReference type="Proteomes" id="UP000559027">
    <property type="component" value="Unassembled WGS sequence"/>
</dbReference>
<gene>
    <name evidence="3" type="ORF">D9756_008016</name>
</gene>
<evidence type="ECO:0000313" key="3">
    <source>
        <dbReference type="EMBL" id="KAF5353442.1"/>
    </source>
</evidence>
<feature type="region of interest" description="Disordered" evidence="1">
    <location>
        <begin position="318"/>
        <end position="403"/>
    </location>
</feature>
<comment type="caution">
    <text evidence="3">The sequence shown here is derived from an EMBL/GenBank/DDBJ whole genome shotgun (WGS) entry which is preliminary data.</text>
</comment>
<dbReference type="Gene3D" id="2.60.120.260">
    <property type="entry name" value="Galactose-binding domain-like"/>
    <property type="match status" value="1"/>
</dbReference>
<organism evidence="3 4">
    <name type="scientific">Leucocoprinus leucothites</name>
    <dbReference type="NCBI Taxonomy" id="201217"/>
    <lineage>
        <taxon>Eukaryota</taxon>
        <taxon>Fungi</taxon>
        <taxon>Dikarya</taxon>
        <taxon>Basidiomycota</taxon>
        <taxon>Agaricomycotina</taxon>
        <taxon>Agaricomycetes</taxon>
        <taxon>Agaricomycetidae</taxon>
        <taxon>Agaricales</taxon>
        <taxon>Agaricineae</taxon>
        <taxon>Agaricaceae</taxon>
        <taxon>Leucocoprinus</taxon>
    </lineage>
</organism>
<keyword evidence="2" id="KW-0472">Membrane</keyword>
<sequence>MVLWTQVDETEKSTFAFENSRNGEWFQVVDSQNFGGTSMMTWSIETAIRINFRGKAIQLFGTIDQGINVTASMDGGSPATLFQFTDAKNYRQQLFASSQLEYGDHTLVVTQLFDHFPLIVDYIQVDEEEATSPTGPTTSVQTQVAATTSETTPSSATSIQGVASDTSRVATLVSNSTKSSITPSSPTSSVSTLSTIAISSYSNNSSVSSQISSSSSTGGTSLSSGGIAGVAIAGAAVLGGILLLVCLWRQREKRKARDALRPHPLSPVDSSHLHPTFVVGAPNAAVSEKTQLRASWASYGYSPRSDREGSSIIAQGSSADTDIQEDPFARAPPSQAFRGSHSPSSSISYGSPLRPYPPPAATDTSATVLSVPGSGRHSLVGSGSGRRVTEIDPELPPYPWSVK</sequence>
<feature type="compositionally biased region" description="Pro residues" evidence="1">
    <location>
        <begin position="394"/>
        <end position="403"/>
    </location>
</feature>
<keyword evidence="2" id="KW-0812">Transmembrane</keyword>
<dbReference type="EMBL" id="JAACJO010000010">
    <property type="protein sequence ID" value="KAF5353442.1"/>
    <property type="molecule type" value="Genomic_DNA"/>
</dbReference>
<keyword evidence="4" id="KW-1185">Reference proteome</keyword>
<reference evidence="3 4" key="1">
    <citation type="journal article" date="2020" name="ISME J.">
        <title>Uncovering the hidden diversity of litter-decomposition mechanisms in mushroom-forming fungi.</title>
        <authorList>
            <person name="Floudas D."/>
            <person name="Bentzer J."/>
            <person name="Ahren D."/>
            <person name="Johansson T."/>
            <person name="Persson P."/>
            <person name="Tunlid A."/>
        </authorList>
    </citation>
    <scope>NUCLEOTIDE SEQUENCE [LARGE SCALE GENOMIC DNA]</scope>
    <source>
        <strain evidence="3 4">CBS 146.42</strain>
    </source>
</reference>
<proteinExistence type="predicted"/>
<evidence type="ECO:0000256" key="2">
    <source>
        <dbReference type="SAM" id="Phobius"/>
    </source>
</evidence>
<dbReference type="AlphaFoldDB" id="A0A8H5FYI9"/>
<evidence type="ECO:0000313" key="4">
    <source>
        <dbReference type="Proteomes" id="UP000559027"/>
    </source>
</evidence>
<keyword evidence="2" id="KW-1133">Transmembrane helix</keyword>
<name>A0A8H5FYI9_9AGAR</name>
<accession>A0A8H5FYI9</accession>
<dbReference type="OrthoDB" id="3052647at2759"/>
<feature type="compositionally biased region" description="Low complexity" evidence="1">
    <location>
        <begin position="340"/>
        <end position="351"/>
    </location>
</feature>
<feature type="transmembrane region" description="Helical" evidence="2">
    <location>
        <begin position="226"/>
        <end position="248"/>
    </location>
</feature>
<evidence type="ECO:0000256" key="1">
    <source>
        <dbReference type="SAM" id="MobiDB-lite"/>
    </source>
</evidence>